<dbReference type="NCBIfam" id="NF033516">
    <property type="entry name" value="transpos_IS3"/>
    <property type="match status" value="1"/>
</dbReference>
<dbReference type="HOGENOM" id="CLU_027402_31_0_11"/>
<dbReference type="InterPro" id="IPR001584">
    <property type="entry name" value="Integrase_cat-core"/>
</dbReference>
<name>Q3L9A3_RHOE4</name>
<reference evidence="3 4" key="2">
    <citation type="journal article" date="2006" name="Environ. Microbiol.">
        <title>Sequence analysis of three plasmids harboured in Rhodococcus erythropolis strain PR4.</title>
        <authorList>
            <person name="Sekine M."/>
            <person name="Tanikawa S."/>
            <person name="Omata S."/>
            <person name="Saito M."/>
            <person name="Fujisawa T."/>
            <person name="Tsukatani N."/>
            <person name="Tajima T."/>
            <person name="Sekigawa T."/>
            <person name="Kosugi H."/>
            <person name="Matsuo Y."/>
            <person name="Nishiko R."/>
            <person name="Imamura K."/>
            <person name="Ito M."/>
            <person name="Narita H."/>
            <person name="Tago S."/>
            <person name="Fujita N."/>
            <person name="Harayama S."/>
        </authorList>
    </citation>
    <scope>NUCLEOTIDE SEQUENCE [LARGE SCALE GENOMIC DNA]</scope>
    <source>
        <strain evidence="4">PR4 / NBRC 100887</strain>
        <plasmid evidence="3 4">pREL1</plasmid>
    </source>
</reference>
<protein>
    <submittedName>
        <fullName evidence="3">Putative transposase</fullName>
    </submittedName>
</protein>
<proteinExistence type="predicted"/>
<gene>
    <name evidence="3" type="ordered locus">RER_pREL1-02670</name>
</gene>
<dbReference type="Pfam" id="PF00665">
    <property type="entry name" value="rve"/>
    <property type="match status" value="1"/>
</dbReference>
<evidence type="ECO:0000256" key="1">
    <source>
        <dbReference type="ARBA" id="ARBA00002286"/>
    </source>
</evidence>
<accession>Q3L9A3</accession>
<evidence type="ECO:0000313" key="4">
    <source>
        <dbReference type="Proteomes" id="UP000002204"/>
    </source>
</evidence>
<dbReference type="InterPro" id="IPR048020">
    <property type="entry name" value="Transpos_IS3"/>
</dbReference>
<evidence type="ECO:0000259" key="2">
    <source>
        <dbReference type="PROSITE" id="PS50994"/>
    </source>
</evidence>
<keyword evidence="3" id="KW-0614">Plasmid</keyword>
<dbReference type="InterPro" id="IPR025948">
    <property type="entry name" value="HTH-like_dom"/>
</dbReference>
<sequence>MLVTTMRVSKRLACRAVGLARSTYARTPIAQTPADPDAVLRAILRDYARTHPLHGFRRAWAHLRHDQAMAVNKKKVHRLWKEEGLQVRIYHPRKRGGVSSCPQTEADAPNVLWAMDFQFDSTVDGKAVKIASMIDEHTRLSLMNIVERSIPAQRLVEERGKTFALWGGPPLVLRMDNGPEFISSALHQFCVNRVGISYIPPGTPWNNGHIESFNNRLRKECLNRNHWTSLLEARVVIEDFKDDHNHRHRHSSLGYLTPAEYAVQCSHTHQPVDGCEID</sequence>
<reference evidence="4" key="1">
    <citation type="submission" date="2005-03" db="EMBL/GenBank/DDBJ databases">
        <title>Comparison of the complete genome sequences of Rhodococcus erythropolis PR4 and Rhodococcus opacus B4.</title>
        <authorList>
            <person name="Takarada H."/>
            <person name="Sekine M."/>
            <person name="Hosoyama A."/>
            <person name="Yamada R."/>
            <person name="Fujisawa T."/>
            <person name="Omata S."/>
            <person name="Shimizu A."/>
            <person name="Tsukatani N."/>
            <person name="Tanikawa S."/>
            <person name="Fujita N."/>
            <person name="Harayama S."/>
        </authorList>
    </citation>
    <scope>NUCLEOTIDE SEQUENCE [LARGE SCALE GENOMIC DNA]</scope>
    <source>
        <strain evidence="4">PR4 / NBRC 100887</strain>
        <plasmid evidence="4">pREL1</plasmid>
    </source>
</reference>
<dbReference type="PANTHER" id="PTHR47515">
    <property type="entry name" value="LOW CALCIUM RESPONSE LOCUS PROTEIN T"/>
    <property type="match status" value="1"/>
</dbReference>
<comment type="function">
    <text evidence="1">Involved in the transposition of the insertion sequence.</text>
</comment>
<geneLocation type="plasmid" evidence="3 4">
    <name>pREL1</name>
</geneLocation>
<dbReference type="Proteomes" id="UP000002204">
    <property type="component" value="Plasmid pREL1"/>
</dbReference>
<dbReference type="PANTHER" id="PTHR47515:SF1">
    <property type="entry name" value="BLR2054 PROTEIN"/>
    <property type="match status" value="1"/>
</dbReference>
<dbReference type="PATRIC" id="fig|234621.6.peg.394"/>
<dbReference type="InterPro" id="IPR036397">
    <property type="entry name" value="RNaseH_sf"/>
</dbReference>
<organism evidence="3 4">
    <name type="scientific">Rhodococcus erythropolis (strain PR4 / NBRC 100887)</name>
    <dbReference type="NCBI Taxonomy" id="234621"/>
    <lineage>
        <taxon>Bacteria</taxon>
        <taxon>Bacillati</taxon>
        <taxon>Actinomycetota</taxon>
        <taxon>Actinomycetes</taxon>
        <taxon>Mycobacteriales</taxon>
        <taxon>Nocardiaceae</taxon>
        <taxon>Rhodococcus</taxon>
        <taxon>Rhodococcus erythropolis group</taxon>
    </lineage>
</organism>
<dbReference type="KEGG" id="rer:RER_pREL1-02670"/>
<dbReference type="PROSITE" id="PS50994">
    <property type="entry name" value="INTEGRASE"/>
    <property type="match status" value="1"/>
</dbReference>
<dbReference type="InterPro" id="IPR012337">
    <property type="entry name" value="RNaseH-like_sf"/>
</dbReference>
<evidence type="ECO:0000313" key="3">
    <source>
        <dbReference type="EMBL" id="BAE46210.1"/>
    </source>
</evidence>
<feature type="domain" description="Integrase catalytic" evidence="2">
    <location>
        <begin position="105"/>
        <end position="266"/>
    </location>
</feature>
<dbReference type="EMBL" id="AP008931">
    <property type="protein sequence ID" value="BAE46210.1"/>
    <property type="molecule type" value="Genomic_DNA"/>
</dbReference>
<dbReference type="GO" id="GO:0015074">
    <property type="term" value="P:DNA integration"/>
    <property type="evidence" value="ECO:0007669"/>
    <property type="project" value="InterPro"/>
</dbReference>
<dbReference type="Pfam" id="PF13276">
    <property type="entry name" value="HTH_21"/>
    <property type="match status" value="1"/>
</dbReference>
<dbReference type="Pfam" id="PF13683">
    <property type="entry name" value="rve_3"/>
    <property type="match status" value="1"/>
</dbReference>
<dbReference type="SUPFAM" id="SSF53098">
    <property type="entry name" value="Ribonuclease H-like"/>
    <property type="match status" value="1"/>
</dbReference>
<dbReference type="Gene3D" id="3.30.420.10">
    <property type="entry name" value="Ribonuclease H-like superfamily/Ribonuclease H"/>
    <property type="match status" value="1"/>
</dbReference>
<dbReference type="GO" id="GO:0003676">
    <property type="term" value="F:nucleic acid binding"/>
    <property type="evidence" value="ECO:0007669"/>
    <property type="project" value="InterPro"/>
</dbReference>
<dbReference type="AlphaFoldDB" id="Q3L9A3"/>